<feature type="domain" description="Tyr recombinase" evidence="3">
    <location>
        <begin position="43"/>
        <end position="284"/>
    </location>
</feature>
<reference evidence="4 5" key="1">
    <citation type="journal article" date="2015" name="Genome Announc.">
        <title>Draft Genome Sequence of Rhodococcus rhodochrous Strain KG-21, a Soil Isolate from Oil Fields of Krishna-Godavari Basin, India.</title>
        <authorList>
            <person name="Dawar C."/>
            <person name="Aggarwal R.K."/>
        </authorList>
    </citation>
    <scope>NUCLEOTIDE SEQUENCE [LARGE SCALE GENOMIC DNA]</scope>
    <source>
        <strain evidence="4 5">KG-21</strain>
    </source>
</reference>
<keyword evidence="1" id="KW-0233">DNA recombination</keyword>
<dbReference type="GO" id="GO:0015074">
    <property type="term" value="P:DNA integration"/>
    <property type="evidence" value="ECO:0007669"/>
    <property type="project" value="InterPro"/>
</dbReference>
<dbReference type="InterPro" id="IPR050090">
    <property type="entry name" value="Tyrosine_recombinase_XerCD"/>
</dbReference>
<accession>A0A0M8PFF0</accession>
<dbReference type="PANTHER" id="PTHR30349:SF90">
    <property type="entry name" value="TYROSINE RECOMBINASE XERD"/>
    <property type="match status" value="1"/>
</dbReference>
<proteinExistence type="predicted"/>
<dbReference type="InterPro" id="IPR013762">
    <property type="entry name" value="Integrase-like_cat_sf"/>
</dbReference>
<dbReference type="GO" id="GO:0006310">
    <property type="term" value="P:DNA recombination"/>
    <property type="evidence" value="ECO:0007669"/>
    <property type="project" value="UniProtKB-KW"/>
</dbReference>
<evidence type="ECO:0000256" key="1">
    <source>
        <dbReference type="ARBA" id="ARBA00023172"/>
    </source>
</evidence>
<name>A0A0M8PFF0_RHORH</name>
<evidence type="ECO:0000313" key="5">
    <source>
        <dbReference type="Proteomes" id="UP000037712"/>
    </source>
</evidence>
<dbReference type="GO" id="GO:0003677">
    <property type="term" value="F:DNA binding"/>
    <property type="evidence" value="ECO:0007669"/>
    <property type="project" value="InterPro"/>
</dbReference>
<comment type="caution">
    <text evidence="4">The sequence shown here is derived from an EMBL/GenBank/DDBJ whole genome shotgun (WGS) entry which is preliminary data.</text>
</comment>
<evidence type="ECO:0000313" key="4">
    <source>
        <dbReference type="EMBL" id="KOS55256.1"/>
    </source>
</evidence>
<feature type="compositionally biased region" description="Polar residues" evidence="2">
    <location>
        <begin position="29"/>
        <end position="40"/>
    </location>
</feature>
<dbReference type="PROSITE" id="PS51898">
    <property type="entry name" value="TYR_RECOMBINASE"/>
    <property type="match status" value="1"/>
</dbReference>
<organism evidence="4 5">
    <name type="scientific">Rhodococcus rhodochrous KG-21</name>
    <dbReference type="NCBI Taxonomy" id="1441923"/>
    <lineage>
        <taxon>Bacteria</taxon>
        <taxon>Bacillati</taxon>
        <taxon>Actinomycetota</taxon>
        <taxon>Actinomycetes</taxon>
        <taxon>Mycobacteriales</taxon>
        <taxon>Nocardiaceae</taxon>
        <taxon>Rhodococcus</taxon>
    </lineage>
</organism>
<dbReference type="AlphaFoldDB" id="A0A0M8PFF0"/>
<dbReference type="EMBL" id="AZYO01000042">
    <property type="protein sequence ID" value="KOS55256.1"/>
    <property type="molecule type" value="Genomic_DNA"/>
</dbReference>
<dbReference type="PATRIC" id="fig|1441923.3.peg.3477"/>
<dbReference type="PANTHER" id="PTHR30349">
    <property type="entry name" value="PHAGE INTEGRASE-RELATED"/>
    <property type="match status" value="1"/>
</dbReference>
<dbReference type="Gene3D" id="1.10.443.10">
    <property type="entry name" value="Intergrase catalytic core"/>
    <property type="match status" value="1"/>
</dbReference>
<dbReference type="SUPFAM" id="SSF56349">
    <property type="entry name" value="DNA breaking-rejoining enzymes"/>
    <property type="match status" value="1"/>
</dbReference>
<reference evidence="5" key="2">
    <citation type="submission" date="2015-01" db="EMBL/GenBank/DDBJ databases">
        <title>Draft genome sequence of potential hydrocarbon metabolising strain of Rhodococcus rhodochrous.</title>
        <authorList>
            <person name="Aggarwal R.K."/>
            <person name="Dawar C."/>
        </authorList>
    </citation>
    <scope>NUCLEOTIDE SEQUENCE [LARGE SCALE GENOMIC DNA]</scope>
    <source>
        <strain evidence="5">KG-21</strain>
    </source>
</reference>
<sequence length="284" mass="30862">MTRWVAAINHVHRRAGYALPGTDPRVKTALSSNPTVSSPPRSRRTAPLLVEDLTAILTAIRHTGTGWASHVAERRDSAVLLIGFAGALRRSDLETLRVADVTTHRTTGLRIHATRPIGPHDDRTRTVLLPATDSHETCPPCAYARWLHVVKAWDSTGRPGVIRLLRHPTPFDDHLCSRPLPKPPHPHAPVFRPIRKNGNLTTTALSGSAIQAMIRRRAHNAGYDDAIVARLGGHSLRAGFIAQALRNGADIHAIMQQTGHVSTAMLNTYLPTPGSTNAVTEIGL</sequence>
<dbReference type="InterPro" id="IPR002104">
    <property type="entry name" value="Integrase_catalytic"/>
</dbReference>
<dbReference type="Proteomes" id="UP000037712">
    <property type="component" value="Unassembled WGS sequence"/>
</dbReference>
<feature type="region of interest" description="Disordered" evidence="2">
    <location>
        <begin position="19"/>
        <end position="44"/>
    </location>
</feature>
<evidence type="ECO:0000256" key="2">
    <source>
        <dbReference type="SAM" id="MobiDB-lite"/>
    </source>
</evidence>
<dbReference type="Pfam" id="PF00589">
    <property type="entry name" value="Phage_integrase"/>
    <property type="match status" value="1"/>
</dbReference>
<evidence type="ECO:0000259" key="3">
    <source>
        <dbReference type="PROSITE" id="PS51898"/>
    </source>
</evidence>
<dbReference type="InterPro" id="IPR011010">
    <property type="entry name" value="DNA_brk_join_enz"/>
</dbReference>
<protein>
    <submittedName>
        <fullName evidence="4">Integrase</fullName>
    </submittedName>
</protein>
<gene>
    <name evidence="4" type="ORF">Z051_15855</name>
</gene>